<name>B7IS00_BACC2</name>
<dbReference type="AlphaFoldDB" id="B7IS00"/>
<dbReference type="Proteomes" id="UP000006744">
    <property type="component" value="Chromosome"/>
</dbReference>
<evidence type="ECO:0000313" key="2">
    <source>
        <dbReference type="EMBL" id="ACK94056.1"/>
    </source>
</evidence>
<dbReference type="EMBL" id="CP001186">
    <property type="protein sequence ID" value="ACK94056.1"/>
    <property type="molecule type" value="Genomic_DNA"/>
</dbReference>
<dbReference type="InterPro" id="IPR003615">
    <property type="entry name" value="HNH_nuc"/>
</dbReference>
<dbReference type="HOGENOM" id="CLU_812929_0_0_9"/>
<accession>B7IS00</accession>
<proteinExistence type="predicted"/>
<sequence>MLLHLKGLIEQTSQVSGDSLIIQPYTTGNLKSIQFKIGIEENIISFTLTTNKSLMTRIYEISENIGGFYKKFIPINETTLTFADKITSSSNPAEIKNLFDLFYKRAMGIVESSQNIIIYDLGREYIFTEKRATHAFAVLKDLNWHTRTEIEGEKPDGTRKYGDPSRTVTVLEECGFDLSRSYTYENNQRMQQYKLNSIEQDVDNIKRRTTITKKMKSFIFERDNFRCAICQNTFEESFLEPDHKTPIQITGDEIDITDPNWAGKLQTMCKICNGRKREVCKKCTTFDCDNCPWCHPEQLLQSMVRISGESYKKALENATALNIDVDVYIENLINSAENFDL</sequence>
<evidence type="ECO:0000259" key="1">
    <source>
        <dbReference type="SMART" id="SM00507"/>
    </source>
</evidence>
<dbReference type="REBASE" id="287197">
    <property type="entry name" value="BceGORF5354P"/>
</dbReference>
<reference evidence="2 3" key="1">
    <citation type="submission" date="2008-10" db="EMBL/GenBank/DDBJ databases">
        <title>Genome sequence of Bacillus cereus G9842.</title>
        <authorList>
            <person name="Dodson R.J."/>
            <person name="Durkin A.S."/>
            <person name="Rosovitz M.J."/>
            <person name="Rasko D.A."/>
            <person name="Hoffmaster A."/>
            <person name="Ravel J."/>
            <person name="Sutton G."/>
        </authorList>
    </citation>
    <scope>NUCLEOTIDE SEQUENCE [LARGE SCALE GENOMIC DNA]</scope>
    <source>
        <strain evidence="2 3">G9842</strain>
    </source>
</reference>
<gene>
    <name evidence="2" type="ordered locus">BCG9842_B5356</name>
</gene>
<dbReference type="SMART" id="SM00507">
    <property type="entry name" value="HNHc"/>
    <property type="match status" value="1"/>
</dbReference>
<dbReference type="Gene3D" id="1.10.30.50">
    <property type="match status" value="1"/>
</dbReference>
<organism evidence="2 3">
    <name type="scientific">Bacillus cereus (strain G9842)</name>
    <dbReference type="NCBI Taxonomy" id="405531"/>
    <lineage>
        <taxon>Bacteria</taxon>
        <taxon>Bacillati</taxon>
        <taxon>Bacillota</taxon>
        <taxon>Bacilli</taxon>
        <taxon>Bacillales</taxon>
        <taxon>Bacillaceae</taxon>
        <taxon>Bacillus</taxon>
        <taxon>Bacillus cereus group</taxon>
    </lineage>
</organism>
<evidence type="ECO:0000313" key="3">
    <source>
        <dbReference type="Proteomes" id="UP000006744"/>
    </source>
</evidence>
<dbReference type="KEGG" id="bcg:BCG9842_B5356"/>
<dbReference type="CDD" id="cd00085">
    <property type="entry name" value="HNHc"/>
    <property type="match status" value="1"/>
</dbReference>
<protein>
    <recommendedName>
        <fullName evidence="1">HNH nuclease domain-containing protein</fullName>
    </recommendedName>
</protein>
<feature type="domain" description="HNH nuclease" evidence="1">
    <location>
        <begin position="214"/>
        <end position="274"/>
    </location>
</feature>
<dbReference type="RefSeq" id="WP_000924296.1">
    <property type="nucleotide sequence ID" value="NC_011772.1"/>
</dbReference>